<dbReference type="GO" id="GO:0046872">
    <property type="term" value="F:metal ion binding"/>
    <property type="evidence" value="ECO:0007669"/>
    <property type="project" value="UniProtKB-KW"/>
</dbReference>
<evidence type="ECO:0000256" key="2">
    <source>
        <dbReference type="PIRSR" id="PIRSR617774-1"/>
    </source>
</evidence>
<dbReference type="NCBIfam" id="TIGR03404">
    <property type="entry name" value="bicupin_oxalic"/>
    <property type="match status" value="1"/>
</dbReference>
<dbReference type="PANTHER" id="PTHR35848">
    <property type="entry name" value="OXALATE-BINDING PROTEIN"/>
    <property type="match status" value="1"/>
</dbReference>
<dbReference type="InterPro" id="IPR017774">
    <property type="entry name" value="Bicupin_oxalate_deCO2ase/Oxase"/>
</dbReference>
<protein>
    <submittedName>
        <fullName evidence="6">Bicupin, oxalate decarboxylase/oxidase</fullName>
    </submittedName>
</protein>
<dbReference type="Proteomes" id="UP000799118">
    <property type="component" value="Unassembled WGS sequence"/>
</dbReference>
<dbReference type="GO" id="GO:0033609">
    <property type="term" value="P:oxalate metabolic process"/>
    <property type="evidence" value="ECO:0007669"/>
    <property type="project" value="InterPro"/>
</dbReference>
<dbReference type="SMART" id="SM00835">
    <property type="entry name" value="Cupin_1"/>
    <property type="match status" value="2"/>
</dbReference>
<dbReference type="SUPFAM" id="SSF51182">
    <property type="entry name" value="RmlC-like cupins"/>
    <property type="match status" value="1"/>
</dbReference>
<feature type="binding site" evidence="3">
    <location>
        <position position="135"/>
    </location>
    <ligand>
        <name>Mn(2+)</name>
        <dbReference type="ChEBI" id="CHEBI:29035"/>
        <label>1</label>
    </ligand>
</feature>
<feature type="binding site" evidence="3">
    <location>
        <position position="323"/>
    </location>
    <ligand>
        <name>Mn(2+)</name>
        <dbReference type="ChEBI" id="CHEBI:29035"/>
        <label>2</label>
    </ligand>
</feature>
<dbReference type="CDD" id="cd20304">
    <property type="entry name" value="cupin_OxDC_N"/>
    <property type="match status" value="1"/>
</dbReference>
<keyword evidence="3" id="KW-0464">Manganese</keyword>
<feature type="binding site" evidence="3">
    <location>
        <position position="362"/>
    </location>
    <ligand>
        <name>Mn(2+)</name>
        <dbReference type="ChEBI" id="CHEBI:29035"/>
        <label>2</label>
    </ligand>
</feature>
<dbReference type="PANTHER" id="PTHR35848:SF9">
    <property type="entry name" value="SLL1358 PROTEIN"/>
    <property type="match status" value="1"/>
</dbReference>
<dbReference type="CDD" id="cd20305">
    <property type="entry name" value="cupin_OxDC_C"/>
    <property type="match status" value="1"/>
</dbReference>
<dbReference type="PROSITE" id="PS51257">
    <property type="entry name" value="PROKAR_LIPOPROTEIN"/>
    <property type="match status" value="1"/>
</dbReference>
<organism evidence="6 7">
    <name type="scientific">Gymnopus androsaceus JB14</name>
    <dbReference type="NCBI Taxonomy" id="1447944"/>
    <lineage>
        <taxon>Eukaryota</taxon>
        <taxon>Fungi</taxon>
        <taxon>Dikarya</taxon>
        <taxon>Basidiomycota</taxon>
        <taxon>Agaricomycotina</taxon>
        <taxon>Agaricomycetes</taxon>
        <taxon>Agaricomycetidae</taxon>
        <taxon>Agaricales</taxon>
        <taxon>Marasmiineae</taxon>
        <taxon>Omphalotaceae</taxon>
        <taxon>Gymnopus</taxon>
    </lineage>
</organism>
<dbReference type="InterPro" id="IPR006045">
    <property type="entry name" value="Cupin_1"/>
</dbReference>
<reference evidence="6" key="1">
    <citation type="journal article" date="2019" name="Environ. Microbiol.">
        <title>Fungal ecological strategies reflected in gene transcription - a case study of two litter decomposers.</title>
        <authorList>
            <person name="Barbi F."/>
            <person name="Kohler A."/>
            <person name="Barry K."/>
            <person name="Baskaran P."/>
            <person name="Daum C."/>
            <person name="Fauchery L."/>
            <person name="Ihrmark K."/>
            <person name="Kuo A."/>
            <person name="LaButti K."/>
            <person name="Lipzen A."/>
            <person name="Morin E."/>
            <person name="Grigoriev I.V."/>
            <person name="Henrissat B."/>
            <person name="Lindahl B."/>
            <person name="Martin F."/>
        </authorList>
    </citation>
    <scope>NUCLEOTIDE SEQUENCE</scope>
    <source>
        <strain evidence="6">JB14</strain>
    </source>
</reference>
<feature type="chain" id="PRO_5025489995" evidence="4">
    <location>
        <begin position="18"/>
        <end position="423"/>
    </location>
</feature>
<feature type="binding site" evidence="3">
    <location>
        <position position="137"/>
    </location>
    <ligand>
        <name>Mn(2+)</name>
        <dbReference type="ChEBI" id="CHEBI:29035"/>
        <label>1</label>
    </ligand>
</feature>
<dbReference type="OrthoDB" id="10263073at2759"/>
<feature type="binding site" evidence="3">
    <location>
        <position position="141"/>
    </location>
    <ligand>
        <name>Mn(2+)</name>
        <dbReference type="ChEBI" id="CHEBI:29035"/>
        <label>1</label>
    </ligand>
</feature>
<feature type="domain" description="Cupin type-1" evidence="5">
    <location>
        <begin position="92"/>
        <end position="234"/>
    </location>
</feature>
<feature type="binding site" evidence="3">
    <location>
        <position position="316"/>
    </location>
    <ligand>
        <name>Mn(2+)</name>
        <dbReference type="ChEBI" id="CHEBI:29035"/>
        <label>2</label>
    </ligand>
</feature>
<keyword evidence="1 3" id="KW-0479">Metal-binding</keyword>
<evidence type="ECO:0000313" key="7">
    <source>
        <dbReference type="Proteomes" id="UP000799118"/>
    </source>
</evidence>
<evidence type="ECO:0000259" key="5">
    <source>
        <dbReference type="SMART" id="SM00835"/>
    </source>
</evidence>
<evidence type="ECO:0000313" key="6">
    <source>
        <dbReference type="EMBL" id="KAE9404552.1"/>
    </source>
</evidence>
<feature type="active site" description="Proton donor" evidence="2">
    <location>
        <position position="376"/>
    </location>
</feature>
<dbReference type="InterPro" id="IPR051610">
    <property type="entry name" value="GPI/OXD"/>
</dbReference>
<name>A0A6A4HYS4_9AGAR</name>
<feature type="signal peptide" evidence="4">
    <location>
        <begin position="1"/>
        <end position="17"/>
    </location>
</feature>
<dbReference type="Gene3D" id="2.60.120.10">
    <property type="entry name" value="Jelly Rolls"/>
    <property type="match status" value="2"/>
</dbReference>
<feature type="domain" description="Cupin type-1" evidence="5">
    <location>
        <begin position="271"/>
        <end position="412"/>
    </location>
</feature>
<keyword evidence="4" id="KW-0732">Signal</keyword>
<dbReference type="Pfam" id="PF00190">
    <property type="entry name" value="Cupin_1"/>
    <property type="match status" value="2"/>
</dbReference>
<evidence type="ECO:0000256" key="4">
    <source>
        <dbReference type="SAM" id="SignalP"/>
    </source>
</evidence>
<dbReference type="InterPro" id="IPR011051">
    <property type="entry name" value="RmlC_Cupin_sf"/>
</dbReference>
<feature type="binding site" evidence="3">
    <location>
        <position position="318"/>
    </location>
    <ligand>
        <name>Mn(2+)</name>
        <dbReference type="ChEBI" id="CHEBI:29035"/>
        <label>2</label>
    </ligand>
</feature>
<dbReference type="EMBL" id="ML769415">
    <property type="protein sequence ID" value="KAE9404552.1"/>
    <property type="molecule type" value="Genomic_DNA"/>
</dbReference>
<comment type="cofactor">
    <cofactor evidence="3">
        <name>Mn(2+)</name>
        <dbReference type="ChEBI" id="CHEBI:29035"/>
    </cofactor>
    <text evidence="3">Binds 2 manganese ions per subunit.</text>
</comment>
<gene>
    <name evidence="6" type="ORF">BT96DRAFT_409489</name>
</gene>
<keyword evidence="7" id="KW-1185">Reference proteome</keyword>
<sequence>MLFRYLLPLFVAQSCLSVPAPILFRSSGIDKYSFPTITVRGVESNLNPEPIRGSTGASILGPQNIPVEVQNLALLAPPATDNGNIGNLKWPFSLSRMRLENGGWARQQTVKDVPTATDISGVNMRLEPGAIRELHWHTANEWAYVLSGTVRISTVTPDGLVFVGDVSQGDLWYFPSGNPHSLQATNTTHGAEFLLIFDTGSFEEENTFLLTDWLSHIPKDVLAKNFGTGTDISPFDNIPTKELYIFKATPPPDNVESDRVVPNDTKNPNTFPLSQVTPTKTPGGSIKRIDSTSFTIAQAISAVEAEVDVGGMRELHWHPTQPEWTYFIAGQARMTIFASSSNAQTYNFQAGDVAYIPPSFGHYIENTGSEPLKFLEVFKSALAQDISLTQWLALTPHELVKAHLGFSDEFISKMSREKQEVVL</sequence>
<dbReference type="InterPro" id="IPR014710">
    <property type="entry name" value="RmlC-like_jellyroll"/>
</dbReference>
<accession>A0A6A4HYS4</accession>
<evidence type="ECO:0000256" key="1">
    <source>
        <dbReference type="ARBA" id="ARBA00022723"/>
    </source>
</evidence>
<evidence type="ECO:0000256" key="3">
    <source>
        <dbReference type="PIRSR" id="PIRSR617774-2"/>
    </source>
</evidence>
<dbReference type="AlphaFoldDB" id="A0A6A4HYS4"/>
<proteinExistence type="predicted"/>
<feature type="binding site" evidence="3">
    <location>
        <position position="180"/>
    </location>
    <ligand>
        <name>Mn(2+)</name>
        <dbReference type="ChEBI" id="CHEBI:29035"/>
        <label>1</label>
    </ligand>
</feature>